<name>A9FV69_SORC5</name>
<dbReference type="HOGENOM" id="CLU_2345192_0_0_7"/>
<organism evidence="3 4">
    <name type="scientific">Sorangium cellulosum (strain So ce56)</name>
    <name type="common">Polyangium cellulosum (strain So ce56)</name>
    <dbReference type="NCBI Taxonomy" id="448385"/>
    <lineage>
        <taxon>Bacteria</taxon>
        <taxon>Pseudomonadati</taxon>
        <taxon>Myxococcota</taxon>
        <taxon>Polyangia</taxon>
        <taxon>Polyangiales</taxon>
        <taxon>Polyangiaceae</taxon>
        <taxon>Sorangium</taxon>
    </lineage>
</organism>
<evidence type="ECO:0000313" key="3">
    <source>
        <dbReference type="EMBL" id="CAN92243.1"/>
    </source>
</evidence>
<dbReference type="Proteomes" id="UP000002139">
    <property type="component" value="Chromosome"/>
</dbReference>
<feature type="domain" description="IstB-like ATP-binding" evidence="2">
    <location>
        <begin position="17"/>
        <end position="63"/>
    </location>
</feature>
<dbReference type="Gene3D" id="3.40.50.300">
    <property type="entry name" value="P-loop containing nucleotide triphosphate hydrolases"/>
    <property type="match status" value="1"/>
</dbReference>
<dbReference type="InterPro" id="IPR027417">
    <property type="entry name" value="P-loop_NTPase"/>
</dbReference>
<evidence type="ECO:0000313" key="4">
    <source>
        <dbReference type="Proteomes" id="UP000002139"/>
    </source>
</evidence>
<accession>A9FV69</accession>
<dbReference type="GO" id="GO:0005524">
    <property type="term" value="F:ATP binding"/>
    <property type="evidence" value="ECO:0007669"/>
    <property type="project" value="InterPro"/>
</dbReference>
<keyword evidence="4" id="KW-1185">Reference proteome</keyword>
<dbReference type="OrthoDB" id="8150723at2"/>
<sequence>MAPTWAIARRVVEIRGKNATTNKHPKRWGAVLHDDDLADAIVDRILHRGRLLRLDGPSVRTKHLPEGELRVDDQEQAGRSRFSGLAAADFPEPTRSF</sequence>
<protein>
    <recommendedName>
        <fullName evidence="2">IstB-like ATP-binding domain-containing protein</fullName>
    </recommendedName>
</protein>
<evidence type="ECO:0000256" key="1">
    <source>
        <dbReference type="SAM" id="MobiDB-lite"/>
    </source>
</evidence>
<dbReference type="EMBL" id="AM746676">
    <property type="protein sequence ID" value="CAN92243.1"/>
    <property type="molecule type" value="Genomic_DNA"/>
</dbReference>
<dbReference type="InterPro" id="IPR002611">
    <property type="entry name" value="IstB_ATP-bd"/>
</dbReference>
<dbReference type="AlphaFoldDB" id="A9FV69"/>
<feature type="region of interest" description="Disordered" evidence="1">
    <location>
        <begin position="69"/>
        <end position="97"/>
    </location>
</feature>
<gene>
    <name evidence="3" type="ordered locus">sce2084</name>
</gene>
<dbReference type="KEGG" id="scl:sce2084"/>
<proteinExistence type="predicted"/>
<dbReference type="Pfam" id="PF01695">
    <property type="entry name" value="IstB_IS21"/>
    <property type="match status" value="1"/>
</dbReference>
<evidence type="ECO:0000259" key="2">
    <source>
        <dbReference type="Pfam" id="PF01695"/>
    </source>
</evidence>
<feature type="compositionally biased region" description="Basic and acidic residues" evidence="1">
    <location>
        <begin position="69"/>
        <end position="78"/>
    </location>
</feature>
<reference evidence="3 4" key="1">
    <citation type="journal article" date="2007" name="Nat. Biotechnol.">
        <title>Complete genome sequence of the myxobacterium Sorangium cellulosum.</title>
        <authorList>
            <person name="Schneiker S."/>
            <person name="Perlova O."/>
            <person name="Kaiser O."/>
            <person name="Gerth K."/>
            <person name="Alici A."/>
            <person name="Altmeyer M.O."/>
            <person name="Bartels D."/>
            <person name="Bekel T."/>
            <person name="Beyer S."/>
            <person name="Bode E."/>
            <person name="Bode H.B."/>
            <person name="Bolten C.J."/>
            <person name="Choudhuri J.V."/>
            <person name="Doss S."/>
            <person name="Elnakady Y.A."/>
            <person name="Frank B."/>
            <person name="Gaigalat L."/>
            <person name="Goesmann A."/>
            <person name="Groeger C."/>
            <person name="Gross F."/>
            <person name="Jelsbak L."/>
            <person name="Jelsbak L."/>
            <person name="Kalinowski J."/>
            <person name="Kegler C."/>
            <person name="Knauber T."/>
            <person name="Konietzny S."/>
            <person name="Kopp M."/>
            <person name="Krause L."/>
            <person name="Krug D."/>
            <person name="Linke B."/>
            <person name="Mahmud T."/>
            <person name="Martinez-Arias R."/>
            <person name="McHardy A.C."/>
            <person name="Merai M."/>
            <person name="Meyer F."/>
            <person name="Mormann S."/>
            <person name="Munoz-Dorado J."/>
            <person name="Perez J."/>
            <person name="Pradella S."/>
            <person name="Rachid S."/>
            <person name="Raddatz G."/>
            <person name="Rosenau F."/>
            <person name="Rueckert C."/>
            <person name="Sasse F."/>
            <person name="Scharfe M."/>
            <person name="Schuster S.C."/>
            <person name="Suen G."/>
            <person name="Treuner-Lange A."/>
            <person name="Velicer G.J."/>
            <person name="Vorholter F.-J."/>
            <person name="Weissman K.J."/>
            <person name="Welch R.D."/>
            <person name="Wenzel S.C."/>
            <person name="Whitworth D.E."/>
            <person name="Wilhelm S."/>
            <person name="Wittmann C."/>
            <person name="Bloecker H."/>
            <person name="Puehler A."/>
            <person name="Mueller R."/>
        </authorList>
    </citation>
    <scope>NUCLEOTIDE SEQUENCE [LARGE SCALE GENOMIC DNA]</scope>
    <source>
        <strain evidence="4">So ce56</strain>
    </source>
</reference>